<comment type="caution">
    <text evidence="1">The sequence shown here is derived from an EMBL/GenBank/DDBJ whole genome shotgun (WGS) entry which is preliminary data.</text>
</comment>
<dbReference type="Proteomes" id="UP000814140">
    <property type="component" value="Unassembled WGS sequence"/>
</dbReference>
<dbReference type="EMBL" id="MU277299">
    <property type="protein sequence ID" value="KAI0055283.1"/>
    <property type="molecule type" value="Genomic_DNA"/>
</dbReference>
<proteinExistence type="predicted"/>
<evidence type="ECO:0000313" key="1">
    <source>
        <dbReference type="EMBL" id="KAI0055283.1"/>
    </source>
</evidence>
<evidence type="ECO:0000313" key="2">
    <source>
        <dbReference type="Proteomes" id="UP000814140"/>
    </source>
</evidence>
<name>A0ACB8SHB5_9AGAM</name>
<organism evidence="1 2">
    <name type="scientific">Artomyces pyxidatus</name>
    <dbReference type="NCBI Taxonomy" id="48021"/>
    <lineage>
        <taxon>Eukaryota</taxon>
        <taxon>Fungi</taxon>
        <taxon>Dikarya</taxon>
        <taxon>Basidiomycota</taxon>
        <taxon>Agaricomycotina</taxon>
        <taxon>Agaricomycetes</taxon>
        <taxon>Russulales</taxon>
        <taxon>Auriscalpiaceae</taxon>
        <taxon>Artomyces</taxon>
    </lineage>
</organism>
<sequence>MSKLTPDAELDLLFAPSVIPQAIRDALPADLHIRPLAKSDYTRNHLPLLSILSPAPDPGPAAYAAHFELLRSAPQTYFTIVIVAPATDRIVAVGTVFLERKFTRGLGVVGHIEDIAVDNTVQGKGLGKRIILALLGISEAMGCYKTILNCSDANIPFYEKCGFAKKENEMAKYAPERAHTPRL</sequence>
<keyword evidence="2" id="KW-1185">Reference proteome</keyword>
<protein>
    <submittedName>
        <fullName evidence="1">Glucosamine 6-phosphate N-acetyltransferase</fullName>
    </submittedName>
</protein>
<reference evidence="1" key="2">
    <citation type="journal article" date="2022" name="New Phytol.">
        <title>Evolutionary transition to the ectomycorrhizal habit in the genomes of a hyperdiverse lineage of mushroom-forming fungi.</title>
        <authorList>
            <person name="Looney B."/>
            <person name="Miyauchi S."/>
            <person name="Morin E."/>
            <person name="Drula E."/>
            <person name="Courty P.E."/>
            <person name="Kohler A."/>
            <person name="Kuo A."/>
            <person name="LaButti K."/>
            <person name="Pangilinan J."/>
            <person name="Lipzen A."/>
            <person name="Riley R."/>
            <person name="Andreopoulos W."/>
            <person name="He G."/>
            <person name="Johnson J."/>
            <person name="Nolan M."/>
            <person name="Tritt A."/>
            <person name="Barry K.W."/>
            <person name="Grigoriev I.V."/>
            <person name="Nagy L.G."/>
            <person name="Hibbett D."/>
            <person name="Henrissat B."/>
            <person name="Matheny P.B."/>
            <person name="Labbe J."/>
            <person name="Martin F.M."/>
        </authorList>
    </citation>
    <scope>NUCLEOTIDE SEQUENCE</scope>
    <source>
        <strain evidence="1">HHB10654</strain>
    </source>
</reference>
<reference evidence="1" key="1">
    <citation type="submission" date="2021-03" db="EMBL/GenBank/DDBJ databases">
        <authorList>
            <consortium name="DOE Joint Genome Institute"/>
            <person name="Ahrendt S."/>
            <person name="Looney B.P."/>
            <person name="Miyauchi S."/>
            <person name="Morin E."/>
            <person name="Drula E."/>
            <person name="Courty P.E."/>
            <person name="Chicoki N."/>
            <person name="Fauchery L."/>
            <person name="Kohler A."/>
            <person name="Kuo A."/>
            <person name="Labutti K."/>
            <person name="Pangilinan J."/>
            <person name="Lipzen A."/>
            <person name="Riley R."/>
            <person name="Andreopoulos W."/>
            <person name="He G."/>
            <person name="Johnson J."/>
            <person name="Barry K.W."/>
            <person name="Grigoriev I.V."/>
            <person name="Nagy L."/>
            <person name="Hibbett D."/>
            <person name="Henrissat B."/>
            <person name="Matheny P.B."/>
            <person name="Labbe J."/>
            <person name="Martin F."/>
        </authorList>
    </citation>
    <scope>NUCLEOTIDE SEQUENCE</scope>
    <source>
        <strain evidence="1">HHB10654</strain>
    </source>
</reference>
<gene>
    <name evidence="1" type="ORF">BV25DRAFT_1873172</name>
</gene>
<accession>A0ACB8SHB5</accession>